<protein>
    <recommendedName>
        <fullName evidence="1">F-box domain-containing protein</fullName>
    </recommendedName>
</protein>
<reference evidence="2 3" key="1">
    <citation type="submission" date="2016-07" db="EMBL/GenBank/DDBJ databases">
        <title>Pervasive Adenine N6-methylation of Active Genes in Fungi.</title>
        <authorList>
            <consortium name="DOE Joint Genome Institute"/>
            <person name="Mondo S.J."/>
            <person name="Dannebaum R.O."/>
            <person name="Kuo R.C."/>
            <person name="Labutti K."/>
            <person name="Haridas S."/>
            <person name="Kuo A."/>
            <person name="Salamov A."/>
            <person name="Ahrendt S.R."/>
            <person name="Lipzen A."/>
            <person name="Sullivan W."/>
            <person name="Andreopoulos W.B."/>
            <person name="Clum A."/>
            <person name="Lindquist E."/>
            <person name="Daum C."/>
            <person name="Ramamoorthy G.K."/>
            <person name="Gryganskyi A."/>
            <person name="Culley D."/>
            <person name="Magnuson J.K."/>
            <person name="James T.Y."/>
            <person name="O'Malley M.A."/>
            <person name="Stajich J.E."/>
            <person name="Spatafora J.W."/>
            <person name="Visel A."/>
            <person name="Grigoriev I.V."/>
        </authorList>
    </citation>
    <scope>NUCLEOTIDE SEQUENCE [LARGE SCALE GENOMIC DNA]</scope>
    <source>
        <strain evidence="2 3">JEL800</strain>
    </source>
</reference>
<dbReference type="Gene3D" id="1.20.1280.50">
    <property type="match status" value="1"/>
</dbReference>
<proteinExistence type="predicted"/>
<sequence>MEDTFDSSISNILRVSLSALEAVNNEASGNSVIPGPTVNRGQRVRDALHLNQFGLHILTEKASMMKCIQKFKERNSKSDVRVANGHGIKFRLPPELLSIIFEATKSSDLYQACLVSRKWYNVGNRILWRIPDPKSQTSFDQMLKGMILGREAARLSCKSSFSSNSSVFTQNPGEYIRAVNFKYWFKLAVQFGYSLLF</sequence>
<name>A0A1Y2CM54_9FUNG</name>
<accession>A0A1Y2CM54</accession>
<gene>
    <name evidence="2" type="ORF">BCR33DRAFT_58117</name>
</gene>
<organism evidence="2 3">
    <name type="scientific">Rhizoclosmatium globosum</name>
    <dbReference type="NCBI Taxonomy" id="329046"/>
    <lineage>
        <taxon>Eukaryota</taxon>
        <taxon>Fungi</taxon>
        <taxon>Fungi incertae sedis</taxon>
        <taxon>Chytridiomycota</taxon>
        <taxon>Chytridiomycota incertae sedis</taxon>
        <taxon>Chytridiomycetes</taxon>
        <taxon>Chytridiales</taxon>
        <taxon>Chytriomycetaceae</taxon>
        <taxon>Rhizoclosmatium</taxon>
    </lineage>
</organism>
<evidence type="ECO:0000313" key="2">
    <source>
        <dbReference type="EMBL" id="ORY48083.1"/>
    </source>
</evidence>
<dbReference type="OrthoDB" id="10619209at2759"/>
<dbReference type="EMBL" id="MCGO01000012">
    <property type="protein sequence ID" value="ORY48083.1"/>
    <property type="molecule type" value="Genomic_DNA"/>
</dbReference>
<feature type="domain" description="F-box" evidence="1">
    <location>
        <begin position="91"/>
        <end position="129"/>
    </location>
</feature>
<keyword evidence="3" id="KW-1185">Reference proteome</keyword>
<dbReference type="Proteomes" id="UP000193642">
    <property type="component" value="Unassembled WGS sequence"/>
</dbReference>
<dbReference type="AlphaFoldDB" id="A0A1Y2CM54"/>
<dbReference type="InterPro" id="IPR001810">
    <property type="entry name" value="F-box_dom"/>
</dbReference>
<dbReference type="InterPro" id="IPR036047">
    <property type="entry name" value="F-box-like_dom_sf"/>
</dbReference>
<evidence type="ECO:0000313" key="3">
    <source>
        <dbReference type="Proteomes" id="UP000193642"/>
    </source>
</evidence>
<dbReference type="SUPFAM" id="SSF81383">
    <property type="entry name" value="F-box domain"/>
    <property type="match status" value="1"/>
</dbReference>
<dbReference type="Pfam" id="PF12937">
    <property type="entry name" value="F-box-like"/>
    <property type="match status" value="1"/>
</dbReference>
<comment type="caution">
    <text evidence="2">The sequence shown here is derived from an EMBL/GenBank/DDBJ whole genome shotgun (WGS) entry which is preliminary data.</text>
</comment>
<evidence type="ECO:0000259" key="1">
    <source>
        <dbReference type="Pfam" id="PF12937"/>
    </source>
</evidence>